<evidence type="ECO:0000313" key="1">
    <source>
        <dbReference type="EMBL" id="KIN02998.1"/>
    </source>
</evidence>
<dbReference type="PANTHER" id="PTHR38696">
    <property type="entry name" value="MEDIATOR OF RNA POLYMERASE II TRANSCRIPTION SUBUNIT 13"/>
    <property type="match status" value="1"/>
</dbReference>
<proteinExistence type="predicted"/>
<dbReference type="STRING" id="913774.A0A0C3DLT0"/>
<dbReference type="Proteomes" id="UP000054321">
    <property type="component" value="Unassembled WGS sequence"/>
</dbReference>
<dbReference type="PANTHER" id="PTHR38696:SF1">
    <property type="entry name" value="MEDIATOR OF RNA POLYMERASE II TRANSCRIPTION SUBUNIT 13"/>
    <property type="match status" value="1"/>
</dbReference>
<accession>A0A0C3DLT0</accession>
<dbReference type="OrthoDB" id="58379at2759"/>
<evidence type="ECO:0000313" key="2">
    <source>
        <dbReference type="Proteomes" id="UP000054321"/>
    </source>
</evidence>
<reference evidence="2" key="2">
    <citation type="submission" date="2015-01" db="EMBL/GenBank/DDBJ databases">
        <title>Evolutionary Origins and Diversification of the Mycorrhizal Mutualists.</title>
        <authorList>
            <consortium name="DOE Joint Genome Institute"/>
            <consortium name="Mycorrhizal Genomics Consortium"/>
            <person name="Kohler A."/>
            <person name="Kuo A."/>
            <person name="Nagy L.G."/>
            <person name="Floudas D."/>
            <person name="Copeland A."/>
            <person name="Barry K.W."/>
            <person name="Cichocki N."/>
            <person name="Veneault-Fourrey C."/>
            <person name="LaButti K."/>
            <person name="Lindquist E.A."/>
            <person name="Lipzen A."/>
            <person name="Lundell T."/>
            <person name="Morin E."/>
            <person name="Murat C."/>
            <person name="Riley R."/>
            <person name="Ohm R."/>
            <person name="Sun H."/>
            <person name="Tunlid A."/>
            <person name="Henrissat B."/>
            <person name="Grigoriev I.V."/>
            <person name="Hibbett D.S."/>
            <person name="Martin F."/>
        </authorList>
    </citation>
    <scope>NUCLEOTIDE SEQUENCE [LARGE SCALE GENOMIC DNA]</scope>
    <source>
        <strain evidence="2">Zn</strain>
    </source>
</reference>
<reference evidence="1 2" key="1">
    <citation type="submission" date="2014-04" db="EMBL/GenBank/DDBJ databases">
        <authorList>
            <consortium name="DOE Joint Genome Institute"/>
            <person name="Kuo A."/>
            <person name="Martino E."/>
            <person name="Perotto S."/>
            <person name="Kohler A."/>
            <person name="Nagy L.G."/>
            <person name="Floudas D."/>
            <person name="Copeland A."/>
            <person name="Barry K.W."/>
            <person name="Cichocki N."/>
            <person name="Veneault-Fourrey C."/>
            <person name="LaButti K."/>
            <person name="Lindquist E.A."/>
            <person name="Lipzen A."/>
            <person name="Lundell T."/>
            <person name="Morin E."/>
            <person name="Murat C."/>
            <person name="Sun H."/>
            <person name="Tunlid A."/>
            <person name="Henrissat B."/>
            <person name="Grigoriev I.V."/>
            <person name="Hibbett D.S."/>
            <person name="Martin F."/>
            <person name="Nordberg H.P."/>
            <person name="Cantor M.N."/>
            <person name="Hua S.X."/>
        </authorList>
    </citation>
    <scope>NUCLEOTIDE SEQUENCE [LARGE SCALE GENOMIC DNA]</scope>
    <source>
        <strain evidence="1 2">Zn</strain>
    </source>
</reference>
<organism evidence="1 2">
    <name type="scientific">Oidiodendron maius (strain Zn)</name>
    <dbReference type="NCBI Taxonomy" id="913774"/>
    <lineage>
        <taxon>Eukaryota</taxon>
        <taxon>Fungi</taxon>
        <taxon>Dikarya</taxon>
        <taxon>Ascomycota</taxon>
        <taxon>Pezizomycotina</taxon>
        <taxon>Leotiomycetes</taxon>
        <taxon>Leotiomycetes incertae sedis</taxon>
        <taxon>Myxotrichaceae</taxon>
        <taxon>Oidiodendron</taxon>
    </lineage>
</organism>
<dbReference type="EMBL" id="KN832874">
    <property type="protein sequence ID" value="KIN02998.1"/>
    <property type="molecule type" value="Genomic_DNA"/>
</dbReference>
<name>A0A0C3DLT0_OIDMZ</name>
<dbReference type="InParanoid" id="A0A0C3DLT0"/>
<gene>
    <name evidence="1" type="ORF">OIDMADRAFT_178749</name>
</gene>
<protein>
    <submittedName>
        <fullName evidence="1">Uncharacterized protein</fullName>
    </submittedName>
</protein>
<keyword evidence="2" id="KW-1185">Reference proteome</keyword>
<dbReference type="AlphaFoldDB" id="A0A0C3DLT0"/>
<sequence length="266" mass="30154">MDPFSAKVISRDISASDSPPAYSSSSNFRTTFTSLSLHRTDRIRLIQFPQSDIAGLRELIIANYPFGLNGEQKYGVSHEFKLNSRPWLGQGSDAIPSRILMREILAHLYRSGWIIHCSTDCSKKVFDKDTLIFRKQPSPPPESEWISISFNMADRMRLIGADEVLIAATKQLLQSMGLLQDESWKDRKLQAKEFKIYGTPWIANGEETMTTRLLLLRLLEVLENHGWSLYASIDQSQAGQGNAGETDSWYCVRDKARVPGGQVFHR</sequence>
<dbReference type="HOGENOM" id="CLU_070836_0_0_1"/>